<proteinExistence type="predicted"/>
<evidence type="ECO:0000256" key="1">
    <source>
        <dbReference type="SAM" id="MobiDB-lite"/>
    </source>
</evidence>
<keyword evidence="3" id="KW-1185">Reference proteome</keyword>
<dbReference type="OrthoDB" id="2104739at2759"/>
<accession>V5FZ69</accession>
<feature type="region of interest" description="Disordered" evidence="1">
    <location>
        <begin position="1"/>
        <end position="55"/>
    </location>
</feature>
<comment type="caution">
    <text evidence="2">The sequence shown here is derived from an EMBL/GenBank/DDBJ whole genome shotgun (WGS) entry which is preliminary data.</text>
</comment>
<dbReference type="EMBL" id="BAUL01000197">
    <property type="protein sequence ID" value="GAD97373.1"/>
    <property type="molecule type" value="Genomic_DNA"/>
</dbReference>
<gene>
    <name evidence="2" type="ORF">PVAR5_6048</name>
</gene>
<organism evidence="2 3">
    <name type="scientific">Byssochlamys spectabilis (strain No. 5 / NBRC 109023)</name>
    <name type="common">Paecilomyces variotii</name>
    <dbReference type="NCBI Taxonomy" id="1356009"/>
    <lineage>
        <taxon>Eukaryota</taxon>
        <taxon>Fungi</taxon>
        <taxon>Dikarya</taxon>
        <taxon>Ascomycota</taxon>
        <taxon>Pezizomycotina</taxon>
        <taxon>Eurotiomycetes</taxon>
        <taxon>Eurotiomycetidae</taxon>
        <taxon>Eurotiales</taxon>
        <taxon>Thermoascaceae</taxon>
        <taxon>Paecilomyces</taxon>
    </lineage>
</organism>
<dbReference type="HOGENOM" id="CLU_690776_0_0_1"/>
<evidence type="ECO:0000313" key="3">
    <source>
        <dbReference type="Proteomes" id="UP000018001"/>
    </source>
</evidence>
<name>V5FZ69_BYSSN</name>
<feature type="compositionally biased region" description="Low complexity" evidence="1">
    <location>
        <begin position="147"/>
        <end position="165"/>
    </location>
</feature>
<feature type="compositionally biased region" description="Low complexity" evidence="1">
    <location>
        <begin position="31"/>
        <end position="46"/>
    </location>
</feature>
<dbReference type="eggNOG" id="ENOG502SCMH">
    <property type="taxonomic scope" value="Eukaryota"/>
</dbReference>
<evidence type="ECO:0000313" key="2">
    <source>
        <dbReference type="EMBL" id="GAD97373.1"/>
    </source>
</evidence>
<sequence length="399" mass="43778">MPPRKRKASDPSYNPRSQKRGSRRATSARQSVSGSSVHAAATSTSVPAETETDPIQEAIDTLGTTEGNVSSDVDAARARLQGYTEGKEGDITDKVLYQMLDMLPDAEGKSALAHDINSKQSDEDLRMLVSDLKWSLFTPLKAQGGKTPTPSQTPSSSSSSSSSSSGQPLSEKRKVRSSTVQAALKRACLARDRYRCVMTGTLDPAGASELPAEDRSKPTWSSTQCAHIIPYSIAPQGKEGTLETLELRRVSKIWAFIFRYFPSVKSVLDPRVSGQVNLPRNAMTILSGLHPDFGRFELALEHIESTRYKIRTFWKFESIYANNLPVSRIIDLRPANETEAPSQVLLTAHCAIAKIIHASGMAEEIDAQVDRDQYEPTTLAEDGSTNLEEVVGKWFLRAY</sequence>
<feature type="region of interest" description="Disordered" evidence="1">
    <location>
        <begin position="140"/>
        <end position="178"/>
    </location>
</feature>
<dbReference type="AlphaFoldDB" id="V5FZ69"/>
<dbReference type="InParanoid" id="V5FZ69"/>
<dbReference type="Proteomes" id="UP000018001">
    <property type="component" value="Unassembled WGS sequence"/>
</dbReference>
<protein>
    <submittedName>
        <fullName evidence="2">Uncharacterized protein</fullName>
    </submittedName>
</protein>
<reference evidence="3" key="1">
    <citation type="journal article" date="2014" name="Genome Announc.">
        <title>Draft genome sequence of the formaldehyde-resistant fungus Byssochlamys spectabilis No. 5 (anamorph Paecilomyces variotii No. 5) (NBRC109023).</title>
        <authorList>
            <person name="Oka T."/>
            <person name="Ekino K."/>
            <person name="Fukuda K."/>
            <person name="Nomura Y."/>
        </authorList>
    </citation>
    <scope>NUCLEOTIDE SEQUENCE [LARGE SCALE GENOMIC DNA]</scope>
    <source>
        <strain evidence="3">No. 5 / NBRC 109023</strain>
    </source>
</reference>